<proteinExistence type="predicted"/>
<evidence type="ECO:0000313" key="2">
    <source>
        <dbReference type="Proteomes" id="UP000325081"/>
    </source>
</evidence>
<dbReference type="AlphaFoldDB" id="A0A5A7RDS2"/>
<comment type="caution">
    <text evidence="1">The sequence shown here is derived from an EMBL/GenBank/DDBJ whole genome shotgun (WGS) entry which is preliminary data.</text>
</comment>
<name>A0A5A7RDS2_STRAF</name>
<dbReference type="EMBL" id="BKCP01012070">
    <property type="protein sequence ID" value="GER55672.1"/>
    <property type="molecule type" value="Genomic_DNA"/>
</dbReference>
<keyword evidence="2" id="KW-1185">Reference proteome</keyword>
<keyword evidence="1" id="KW-0670">Pyruvate</keyword>
<gene>
    <name evidence="1" type="ORF">STAS_33357</name>
</gene>
<reference evidence="2" key="1">
    <citation type="journal article" date="2019" name="Curr. Biol.">
        <title>Genome Sequence of Striga asiatica Provides Insight into the Evolution of Plant Parasitism.</title>
        <authorList>
            <person name="Yoshida S."/>
            <person name="Kim S."/>
            <person name="Wafula E.K."/>
            <person name="Tanskanen J."/>
            <person name="Kim Y.M."/>
            <person name="Honaas L."/>
            <person name="Yang Z."/>
            <person name="Spallek T."/>
            <person name="Conn C.E."/>
            <person name="Ichihashi Y."/>
            <person name="Cheong K."/>
            <person name="Cui S."/>
            <person name="Der J.P."/>
            <person name="Gundlach H."/>
            <person name="Jiao Y."/>
            <person name="Hori C."/>
            <person name="Ishida J.K."/>
            <person name="Kasahara H."/>
            <person name="Kiba T."/>
            <person name="Kim M.S."/>
            <person name="Koo N."/>
            <person name="Laohavisit A."/>
            <person name="Lee Y.H."/>
            <person name="Lumba S."/>
            <person name="McCourt P."/>
            <person name="Mortimer J.C."/>
            <person name="Mutuku J.M."/>
            <person name="Nomura T."/>
            <person name="Sasaki-Sekimoto Y."/>
            <person name="Seto Y."/>
            <person name="Wang Y."/>
            <person name="Wakatake T."/>
            <person name="Sakakibara H."/>
            <person name="Demura T."/>
            <person name="Yamaguchi S."/>
            <person name="Yoneyama K."/>
            <person name="Manabe R.I."/>
            <person name="Nelson D.C."/>
            <person name="Schulman A.H."/>
            <person name="Timko M.P."/>
            <person name="dePamphilis C.W."/>
            <person name="Choi D."/>
            <person name="Shirasu K."/>
        </authorList>
    </citation>
    <scope>NUCLEOTIDE SEQUENCE [LARGE SCALE GENOMIC DNA]</scope>
    <source>
        <strain evidence="2">cv. UVA1</strain>
    </source>
</reference>
<dbReference type="GO" id="GO:0016301">
    <property type="term" value="F:kinase activity"/>
    <property type="evidence" value="ECO:0007669"/>
    <property type="project" value="UniProtKB-KW"/>
</dbReference>
<accession>A0A5A7RDS2</accession>
<evidence type="ECO:0000313" key="1">
    <source>
        <dbReference type="EMBL" id="GER55672.1"/>
    </source>
</evidence>
<keyword evidence="1" id="KW-0418">Kinase</keyword>
<keyword evidence="1" id="KW-0808">Transferase</keyword>
<protein>
    <submittedName>
        <fullName evidence="1">Phosphoenolpyruvate carboxykinase</fullName>
    </submittedName>
</protein>
<organism evidence="1 2">
    <name type="scientific">Striga asiatica</name>
    <name type="common">Asiatic witchweed</name>
    <name type="synonym">Buchnera asiatica</name>
    <dbReference type="NCBI Taxonomy" id="4170"/>
    <lineage>
        <taxon>Eukaryota</taxon>
        <taxon>Viridiplantae</taxon>
        <taxon>Streptophyta</taxon>
        <taxon>Embryophyta</taxon>
        <taxon>Tracheophyta</taxon>
        <taxon>Spermatophyta</taxon>
        <taxon>Magnoliopsida</taxon>
        <taxon>eudicotyledons</taxon>
        <taxon>Gunneridae</taxon>
        <taxon>Pentapetalae</taxon>
        <taxon>asterids</taxon>
        <taxon>lamiids</taxon>
        <taxon>Lamiales</taxon>
        <taxon>Orobanchaceae</taxon>
        <taxon>Buchnereae</taxon>
        <taxon>Striga</taxon>
    </lineage>
</organism>
<sequence length="285" mass="30684">MVMLRHPCLHISAKGRFRGIPVARGAHILTHLSFADDCMVFCKVDVYQAQGLASILAKYQEFSGQRVNLAKSSIFFSRNTPVEVKNGKSLRVQDHNWVPWLTIKIQRAGHIGVAGGWAFTDVVGDQAREAAAAQHGDAVMFSRLGVMAREQLGGIPLAVFTAAAEKTKVGDGGDLRVGETSGGMLVLAARSRRRIVGLAGGGWSRSGELAVKDARWEKLHCITVRGKKSRLWHCCAGFGNLRRNLRGSNITGGGPSEFVGVAALGSRRRCCMRGDGNFAKGDDGD</sequence>
<dbReference type="Proteomes" id="UP000325081">
    <property type="component" value="Unassembled WGS sequence"/>
</dbReference>
<dbReference type="OrthoDB" id="1745081at2759"/>